<dbReference type="AlphaFoldDB" id="A0AAD5DZS1"/>
<reference evidence="2" key="1">
    <citation type="submission" date="2020-11" db="EMBL/GenBank/DDBJ databases">
        <title>Chlorella ohadii genome sequencing and assembly.</title>
        <authorList>
            <person name="Murik O."/>
            <person name="Treves H."/>
            <person name="Kedem I."/>
            <person name="Shotland Y."/>
            <person name="Kaplan A."/>
        </authorList>
    </citation>
    <scope>NUCLEOTIDE SEQUENCE</scope>
    <source>
        <strain evidence="2">1</strain>
    </source>
</reference>
<sequence>MALQPRPPDMAAAAAAAVACRNRLPPMREAGQLLAAMERCCRSWRQALADIPLHISLGPLPLPPNPEAALLRQIGAAGRRRLQALHFEAPAQRGQKPGKVQLLAVELLALEAFSAAAGDTLTELAVFDYLCSQPLCALLPRYAALRRLALSGYAVQVNLEPLRSLPRLEELSLESEGLPKSLSALPPSLRRLSLSSFVNGGRLLLPEHVRLDSLMCCCPGQPVFFGLSRALSVCRSIHVCGATVHMLLSVRSGGSSAPAATLDSAPAAAAAALVSAFARSATAQHLELGYERQLVLKLTSKDAREPGGVGPFPPAQRGQPLHVQLVLAAAAAAEPAVLASLQPMAQGSASAAEQQQQTRLVLSKPGAAT</sequence>
<dbReference type="Proteomes" id="UP001205105">
    <property type="component" value="Unassembled WGS sequence"/>
</dbReference>
<proteinExistence type="predicted"/>
<dbReference type="EMBL" id="JADXDR010000013">
    <property type="protein sequence ID" value="KAI7845798.1"/>
    <property type="molecule type" value="Genomic_DNA"/>
</dbReference>
<organism evidence="2 3">
    <name type="scientific">Chlorella ohadii</name>
    <dbReference type="NCBI Taxonomy" id="2649997"/>
    <lineage>
        <taxon>Eukaryota</taxon>
        <taxon>Viridiplantae</taxon>
        <taxon>Chlorophyta</taxon>
        <taxon>core chlorophytes</taxon>
        <taxon>Trebouxiophyceae</taxon>
        <taxon>Chlorellales</taxon>
        <taxon>Chlorellaceae</taxon>
        <taxon>Chlorella clade</taxon>
        <taxon>Chlorella</taxon>
    </lineage>
</organism>
<evidence type="ECO:0000313" key="3">
    <source>
        <dbReference type="Proteomes" id="UP001205105"/>
    </source>
</evidence>
<feature type="region of interest" description="Disordered" evidence="1">
    <location>
        <begin position="345"/>
        <end position="369"/>
    </location>
</feature>
<dbReference type="PROSITE" id="PS51257">
    <property type="entry name" value="PROKAR_LIPOPROTEIN"/>
    <property type="match status" value="1"/>
</dbReference>
<name>A0AAD5DZS1_9CHLO</name>
<gene>
    <name evidence="2" type="ORF">COHA_000710</name>
</gene>
<evidence type="ECO:0000256" key="1">
    <source>
        <dbReference type="SAM" id="MobiDB-lite"/>
    </source>
</evidence>
<dbReference type="SUPFAM" id="SSF52047">
    <property type="entry name" value="RNI-like"/>
    <property type="match status" value="1"/>
</dbReference>
<comment type="caution">
    <text evidence="2">The sequence shown here is derived from an EMBL/GenBank/DDBJ whole genome shotgun (WGS) entry which is preliminary data.</text>
</comment>
<keyword evidence="3" id="KW-1185">Reference proteome</keyword>
<feature type="compositionally biased region" description="Low complexity" evidence="1">
    <location>
        <begin position="345"/>
        <end position="357"/>
    </location>
</feature>
<accession>A0AAD5DZS1</accession>
<protein>
    <submittedName>
        <fullName evidence="2">Uncharacterized protein</fullName>
    </submittedName>
</protein>
<evidence type="ECO:0000313" key="2">
    <source>
        <dbReference type="EMBL" id="KAI7845798.1"/>
    </source>
</evidence>